<name>A0A919N5N8_9ACTN</name>
<evidence type="ECO:0000313" key="2">
    <source>
        <dbReference type="Proteomes" id="UP000629619"/>
    </source>
</evidence>
<proteinExistence type="predicted"/>
<protein>
    <submittedName>
        <fullName evidence="1">Uncharacterized protein</fullName>
    </submittedName>
</protein>
<gene>
    <name evidence="1" type="ORF">Asi03nite_24320</name>
</gene>
<dbReference type="AlphaFoldDB" id="A0A919N5N8"/>
<keyword evidence="2" id="KW-1185">Reference proteome</keyword>
<dbReference type="Proteomes" id="UP000629619">
    <property type="component" value="Unassembled WGS sequence"/>
</dbReference>
<sequence length="501" mass="54147">MGDEAAEYYDRMLVDAEWGEAFCLTLARGLDDAALITAFGGDPEKMLPPADLAQILDNFRYGEEPATLIVGRVGDWHLGIEINGGQGVRSEVLRRVAAAGDGVALSVYRDVSGRSQFTYVSDDRTQVELDQIRPERRSGAAPGLLDALLVGLPFGHDEDIIPEAAGLALAERITGVRLPFDLMEQDLPGVILNLVPDDLVPEAGRGLAALDDPFIRRMLAAPTPENVPAMLAFRTRLIAEDAQLAGERAVRQVLEALDAGRAPAPELRTPLRVLHERLAGDLQAMNAVQDIAAAAFPGDGDDPAQRLGTAYAVQDSDRSLQAVVLRRCALHALRSSIVVRPAAPPPVTAIPAPAGYAAVAGEFAAWPPAKQRTVTRWLARRAFEVAGLDTLDWARPALEALDRGDPLPFPDRRAVFRLISAAALVTATTGLPLDQLEHRLTDQQRAELRERIDRAPLAVITIFNTMDPDPARALADTFATALETFDGRTEDLLTDLRAQFC</sequence>
<comment type="caution">
    <text evidence="1">The sequence shown here is derived from an EMBL/GenBank/DDBJ whole genome shotgun (WGS) entry which is preliminary data.</text>
</comment>
<dbReference type="RefSeq" id="WP_203679025.1">
    <property type="nucleotide sequence ID" value="NZ_BOMW01000021.1"/>
</dbReference>
<dbReference type="InterPro" id="IPR045592">
    <property type="entry name" value="DUF6461"/>
</dbReference>
<organism evidence="1 2">
    <name type="scientific">Actinoplanes siamensis</name>
    <dbReference type="NCBI Taxonomy" id="1223317"/>
    <lineage>
        <taxon>Bacteria</taxon>
        <taxon>Bacillati</taxon>
        <taxon>Actinomycetota</taxon>
        <taxon>Actinomycetes</taxon>
        <taxon>Micromonosporales</taxon>
        <taxon>Micromonosporaceae</taxon>
        <taxon>Actinoplanes</taxon>
    </lineage>
</organism>
<dbReference type="Pfam" id="PF20062">
    <property type="entry name" value="DUF6461"/>
    <property type="match status" value="1"/>
</dbReference>
<reference evidence="1" key="1">
    <citation type="submission" date="2021-01" db="EMBL/GenBank/DDBJ databases">
        <title>Whole genome shotgun sequence of Actinoplanes siamensis NBRC 109076.</title>
        <authorList>
            <person name="Komaki H."/>
            <person name="Tamura T."/>
        </authorList>
    </citation>
    <scope>NUCLEOTIDE SEQUENCE</scope>
    <source>
        <strain evidence="1">NBRC 109076</strain>
    </source>
</reference>
<evidence type="ECO:0000313" key="1">
    <source>
        <dbReference type="EMBL" id="GIF04894.1"/>
    </source>
</evidence>
<accession>A0A919N5N8</accession>
<dbReference type="EMBL" id="BOMW01000021">
    <property type="protein sequence ID" value="GIF04894.1"/>
    <property type="molecule type" value="Genomic_DNA"/>
</dbReference>